<evidence type="ECO:0000313" key="3">
    <source>
        <dbReference type="Proteomes" id="UP000000933"/>
    </source>
</evidence>
<reference evidence="2 3" key="1">
    <citation type="journal article" date="2010" name="ISME J.">
        <title>Fine-scale evolution: genomic, phenotypic and ecological differentiation in two coexisting Salinibacter ruber strains.</title>
        <authorList>
            <person name="Pena A."/>
            <person name="Teeling H."/>
            <person name="Huerta-Cepas J."/>
            <person name="Santos F."/>
            <person name="Yarza P."/>
            <person name="Brito-Echeverria J."/>
            <person name="Lucio M."/>
            <person name="Schmitt-Kopplin P."/>
            <person name="Meseguer I."/>
            <person name="Schenowitz C."/>
            <person name="Dossat C."/>
            <person name="Barbe V."/>
            <person name="Dopazo J."/>
            <person name="Rossello-Mora R."/>
            <person name="Schuler M."/>
            <person name="Glockner F.O."/>
            <person name="Amann R."/>
            <person name="Gabaldon T."/>
            <person name="Anton J."/>
        </authorList>
    </citation>
    <scope>NUCLEOTIDE SEQUENCE [LARGE SCALE GENOMIC DNA]</scope>
    <source>
        <strain evidence="2 3">M8</strain>
        <plasmid evidence="3">pSR56</plasmid>
    </source>
</reference>
<dbReference type="HOGENOM" id="CLU_2036392_0_0_10"/>
<gene>
    <name evidence="2" type="ORF">SRM_p56005</name>
</gene>
<dbReference type="GO" id="GO:0016787">
    <property type="term" value="F:hydrolase activity"/>
    <property type="evidence" value="ECO:0007669"/>
    <property type="project" value="UniProtKB-KW"/>
</dbReference>
<dbReference type="KEGG" id="srm:SRM_p56005"/>
<name>D5H483_SALRM</name>
<reference evidence="3" key="2">
    <citation type="submission" date="2010-04" db="EMBL/GenBank/DDBJ databases">
        <title>Genome sequence of Salinibacter ruber M8.</title>
        <authorList>
            <consortium name="Genoscope"/>
        </authorList>
    </citation>
    <scope>NUCLEOTIDE SEQUENCE [LARGE SCALE GENOMIC DNA]</scope>
    <source>
        <strain evidence="3">M8</strain>
        <plasmid evidence="3">pSR56</plasmid>
    </source>
</reference>
<keyword evidence="2" id="KW-0614">Plasmid</keyword>
<evidence type="ECO:0000313" key="2">
    <source>
        <dbReference type="EMBL" id="CBH22723.1"/>
    </source>
</evidence>
<dbReference type="InterPro" id="IPR007404">
    <property type="entry name" value="YdjM-like"/>
</dbReference>
<feature type="transmembrane region" description="Helical" evidence="1">
    <location>
        <begin position="95"/>
        <end position="111"/>
    </location>
</feature>
<protein>
    <submittedName>
        <fullName evidence="2">Membrane protein containing bound metal-dependent hydrolase</fullName>
    </submittedName>
</protein>
<dbReference type="Proteomes" id="UP000000933">
    <property type="component" value="Plasmid pSR56"/>
</dbReference>
<organism evidence="2 3">
    <name type="scientific">Salinibacter ruber (strain M8)</name>
    <dbReference type="NCBI Taxonomy" id="761659"/>
    <lineage>
        <taxon>Bacteria</taxon>
        <taxon>Pseudomonadati</taxon>
        <taxon>Rhodothermota</taxon>
        <taxon>Rhodothermia</taxon>
        <taxon>Rhodothermales</taxon>
        <taxon>Salinibacteraceae</taxon>
        <taxon>Salinibacter</taxon>
    </lineage>
</organism>
<keyword evidence="1" id="KW-0472">Membrane</keyword>
<dbReference type="EMBL" id="FP565811">
    <property type="protein sequence ID" value="CBH22723.1"/>
    <property type="molecule type" value="Genomic_DNA"/>
</dbReference>
<proteinExistence type="predicted"/>
<dbReference type="Pfam" id="PF04307">
    <property type="entry name" value="YdjM"/>
    <property type="match status" value="1"/>
</dbReference>
<geneLocation type="plasmid" evidence="2 3">
    <name>pSR56</name>
</geneLocation>
<sequence length="121" mass="12413">MKIGALAGAVGGGVYSAVRQHKAMKDHLTKEFDVSEVIWDSAKGGAVGAVAGALPDVLEPPASPNHRGFFHSAPFLAALVFAATLLFGRSKTAPLGLLFSFLVGYGSHLLADGNTPQGLPS</sequence>
<evidence type="ECO:0000256" key="1">
    <source>
        <dbReference type="SAM" id="Phobius"/>
    </source>
</evidence>
<keyword evidence="2" id="KW-0378">Hydrolase</keyword>
<keyword evidence="1" id="KW-1133">Transmembrane helix</keyword>
<dbReference type="AlphaFoldDB" id="D5H483"/>
<accession>D5H483</accession>
<feature type="transmembrane region" description="Helical" evidence="1">
    <location>
        <begin position="68"/>
        <end position="88"/>
    </location>
</feature>
<keyword evidence="1" id="KW-0812">Transmembrane</keyword>